<dbReference type="RefSeq" id="WP_076201048.1">
    <property type="nucleotide sequence ID" value="NZ_CP019236.1"/>
</dbReference>
<organism evidence="1 2">
    <name type="scientific">Rhodoferax koreensis</name>
    <dbReference type="NCBI Taxonomy" id="1842727"/>
    <lineage>
        <taxon>Bacteria</taxon>
        <taxon>Pseudomonadati</taxon>
        <taxon>Pseudomonadota</taxon>
        <taxon>Betaproteobacteria</taxon>
        <taxon>Burkholderiales</taxon>
        <taxon>Comamonadaceae</taxon>
        <taxon>Rhodoferax</taxon>
    </lineage>
</organism>
<keyword evidence="2" id="KW-1185">Reference proteome</keyword>
<dbReference type="AlphaFoldDB" id="A0A1P8JZ40"/>
<name>A0A1P8JZ40_9BURK</name>
<reference evidence="1 2" key="1">
    <citation type="submission" date="2017-01" db="EMBL/GenBank/DDBJ databases">
        <authorList>
            <person name="Mah S.A."/>
            <person name="Swanson W.J."/>
            <person name="Moy G.W."/>
            <person name="Vacquier V.D."/>
        </authorList>
    </citation>
    <scope>NUCLEOTIDE SEQUENCE [LARGE SCALE GENOMIC DNA]</scope>
    <source>
        <strain evidence="1 2">DCY110</strain>
    </source>
</reference>
<dbReference type="EMBL" id="CP019236">
    <property type="protein sequence ID" value="APW39005.1"/>
    <property type="molecule type" value="Genomic_DNA"/>
</dbReference>
<protein>
    <submittedName>
        <fullName evidence="1">Uncharacterized protein</fullName>
    </submittedName>
</protein>
<proteinExistence type="predicted"/>
<dbReference type="OrthoDB" id="134346at80864"/>
<evidence type="ECO:0000313" key="2">
    <source>
        <dbReference type="Proteomes" id="UP000186609"/>
    </source>
</evidence>
<evidence type="ECO:0000313" key="1">
    <source>
        <dbReference type="EMBL" id="APW39005.1"/>
    </source>
</evidence>
<dbReference type="Proteomes" id="UP000186609">
    <property type="component" value="Chromosome"/>
</dbReference>
<dbReference type="KEGG" id="rhy:RD110_18805"/>
<sequence length="133" mass="14754">MTTPENIREGDPYDDPAFEALAREHDVWGRASGAQCAVFWRAGKEAQARDIEAQRADAFALRALVAAGHISQALVDRARALPGAPIAEADRIKTRYGKWTAHHGIHSNRFPAWDEMSEADRADWLRRHPEAGG</sequence>
<accession>A0A1P8JZ40</accession>
<gene>
    <name evidence="1" type="ORF">RD110_18805</name>
</gene>